<evidence type="ECO:0000313" key="2">
    <source>
        <dbReference type="EMBL" id="AGB03362.1"/>
    </source>
</evidence>
<dbReference type="AlphaFoldDB" id="L0HF52"/>
<name>L0HF52_METFS</name>
<dbReference type="Gene3D" id="1.10.10.10">
    <property type="entry name" value="Winged helix-like DNA-binding domain superfamily/Winged helix DNA-binding domain"/>
    <property type="match status" value="2"/>
</dbReference>
<dbReference type="HOGENOM" id="CLU_084118_0_0_2"/>
<evidence type="ECO:0000256" key="1">
    <source>
        <dbReference type="SAM" id="Phobius"/>
    </source>
</evidence>
<proteinExistence type="predicted"/>
<dbReference type="InterPro" id="IPR036390">
    <property type="entry name" value="WH_DNA-bd_sf"/>
</dbReference>
<evidence type="ECO:0000313" key="3">
    <source>
        <dbReference type="Proteomes" id="UP000010824"/>
    </source>
</evidence>
<reference evidence="2 3" key="2">
    <citation type="journal article" date="2014" name="Genome Announc.">
        <title>Complete Genome Sequence of Methanoregula formicica SMSPT, a Mesophilic Hydrogenotrophic Methanogen Isolated from a Methanogenic Upflow Anaerobic Sludge Blanket Reactor.</title>
        <authorList>
            <person name="Yamamoto K."/>
            <person name="Tamaki H."/>
            <person name="Cadillo-Quiroz H."/>
            <person name="Imachi H."/>
            <person name="Kyrpides N."/>
            <person name="Woyke T."/>
            <person name="Goodwin L."/>
            <person name="Zinder S.H."/>
            <person name="Kamagata Y."/>
            <person name="Liu W.T."/>
        </authorList>
    </citation>
    <scope>NUCLEOTIDE SEQUENCE [LARGE SCALE GENOMIC DNA]</scope>
    <source>
        <strain evidence="3">DSM 22288 / NBRC 105244 / SMSP</strain>
    </source>
</reference>
<protein>
    <recommendedName>
        <fullName evidence="4">HTH arsR-type domain-containing protein</fullName>
    </recommendedName>
</protein>
<keyword evidence="1" id="KW-0472">Membrane</keyword>
<reference evidence="3" key="1">
    <citation type="submission" date="2011-12" db="EMBL/GenBank/DDBJ databases">
        <title>Complete sequence of Methanoregula formicicum SMSP.</title>
        <authorList>
            <person name="Lucas S."/>
            <person name="Han J."/>
            <person name="Lapidus A."/>
            <person name="Cheng J.-F."/>
            <person name="Goodwin L."/>
            <person name="Pitluck S."/>
            <person name="Peters L."/>
            <person name="Ovchinnikova G."/>
            <person name="Teshima H."/>
            <person name="Detter J.C."/>
            <person name="Han C."/>
            <person name="Tapia R."/>
            <person name="Land M."/>
            <person name="Hauser L."/>
            <person name="Kyrpides N."/>
            <person name="Ivanova N."/>
            <person name="Pagani I."/>
            <person name="Imachi H."/>
            <person name="Tamaki H."/>
            <person name="Sekiguchi Y."/>
            <person name="Kamagata Y."/>
            <person name="Cadillo-Quiroz H."/>
            <person name="Zinder S."/>
            <person name="Liu W.-T."/>
            <person name="Woyke T."/>
        </authorList>
    </citation>
    <scope>NUCLEOTIDE SEQUENCE [LARGE SCALE GENOMIC DNA]</scope>
    <source>
        <strain evidence="3">DSM 22288 / NBRC 105244 / SMSP</strain>
    </source>
</reference>
<feature type="transmembrane region" description="Helical" evidence="1">
    <location>
        <begin position="63"/>
        <end position="88"/>
    </location>
</feature>
<dbReference type="RefSeq" id="WP_015286324.1">
    <property type="nucleotide sequence ID" value="NC_019943.1"/>
</dbReference>
<organism evidence="2 3">
    <name type="scientific">Methanoregula formicica (strain DSM 22288 / NBRC 105244 / SMSP)</name>
    <dbReference type="NCBI Taxonomy" id="593750"/>
    <lineage>
        <taxon>Archaea</taxon>
        <taxon>Methanobacteriati</taxon>
        <taxon>Methanobacteriota</taxon>
        <taxon>Stenosarchaea group</taxon>
        <taxon>Methanomicrobia</taxon>
        <taxon>Methanomicrobiales</taxon>
        <taxon>Methanoregulaceae</taxon>
        <taxon>Methanoregula</taxon>
    </lineage>
</organism>
<gene>
    <name evidence="2" type="ordered locus">Metfor_2358</name>
</gene>
<dbReference type="PANTHER" id="PTHR36216">
    <property type="entry name" value="TRANSCRIPTIONAL REGULATOR, TRMB"/>
    <property type="match status" value="1"/>
</dbReference>
<evidence type="ECO:0008006" key="4">
    <source>
        <dbReference type="Google" id="ProtNLM"/>
    </source>
</evidence>
<dbReference type="eggNOG" id="arCOG02611">
    <property type="taxonomic scope" value="Archaea"/>
</dbReference>
<dbReference type="OrthoDB" id="28610at2157"/>
<dbReference type="InterPro" id="IPR011991">
    <property type="entry name" value="ArsR-like_HTH"/>
</dbReference>
<dbReference type="Proteomes" id="UP000010824">
    <property type="component" value="Chromosome"/>
</dbReference>
<keyword evidence="1" id="KW-0812">Transmembrane</keyword>
<keyword evidence="1" id="KW-1133">Transmembrane helix</keyword>
<dbReference type="CDD" id="cd00090">
    <property type="entry name" value="HTH_ARSR"/>
    <property type="match status" value="1"/>
</dbReference>
<dbReference type="KEGG" id="mfo:Metfor_2358"/>
<dbReference type="EMBL" id="CP003167">
    <property type="protein sequence ID" value="AGB03362.1"/>
    <property type="molecule type" value="Genomic_DNA"/>
</dbReference>
<dbReference type="SUPFAM" id="SSF46785">
    <property type="entry name" value="Winged helix' DNA-binding domain"/>
    <property type="match status" value="2"/>
</dbReference>
<dbReference type="InterPro" id="IPR036388">
    <property type="entry name" value="WH-like_DNA-bd_sf"/>
</dbReference>
<accession>L0HF52</accession>
<dbReference type="PANTHER" id="PTHR36216:SF1">
    <property type="entry name" value="HTH ARSR-TYPE DOMAIN-CONTAINING PROTEIN"/>
    <property type="match status" value="1"/>
</dbReference>
<dbReference type="Pfam" id="PF13412">
    <property type="entry name" value="HTH_24"/>
    <property type="match status" value="1"/>
</dbReference>
<sequence length="275" mass="31339" precursor="true">MENHTHRSRVILIVTLFFLMPVAASALPGHEIIVRPGYGFLQVNPPDDVVKISFWELSPGSMILFSLLVISPILVYPAELLFTIRIYYLLGIRRLTKKHLLDHKSRKIIYGLIRKNPGIQLPLLMEASRLNRGTARYHLARLEIAGKITYVVVSGKIMYYENNEHFSKLEIKVIGHMKSDCRSKILFSLLGSTARSRLEISDALGVTGPTVSWHMYRLIHDEITSRQKEGRFMRYTLKPEAVPIVRKYLPPDHTIHPGIGEGCPGRLWGVDVHRG</sequence>
<keyword evidence="3" id="KW-1185">Reference proteome</keyword>
<dbReference type="InParanoid" id="L0HF52"/>
<dbReference type="GeneID" id="14309750"/>